<protein>
    <submittedName>
        <fullName evidence="1">Uncharacterized protein</fullName>
    </submittedName>
</protein>
<proteinExistence type="predicted"/>
<dbReference type="Proteomes" id="UP001186974">
    <property type="component" value="Unassembled WGS sequence"/>
</dbReference>
<accession>A0ACC3CW05</accession>
<reference evidence="1" key="1">
    <citation type="submission" date="2024-09" db="EMBL/GenBank/DDBJ databases">
        <title>Black Yeasts Isolated from many extreme environments.</title>
        <authorList>
            <person name="Coleine C."/>
            <person name="Stajich J.E."/>
            <person name="Selbmann L."/>
        </authorList>
    </citation>
    <scope>NUCLEOTIDE SEQUENCE</scope>
    <source>
        <strain evidence="1">CCFEE 5737</strain>
    </source>
</reference>
<sequence>TSTGTSTPTPTPSPISPNNTGLSTGAKAGIGVAIGIIALAALVGLLLLMARRRKYKKPTMMEMDASRSFRDAKSPMIASARDQGYVEAPSGEVYEAAGDTAYVSQSNKQPAEMGTDGRAISELPAGELYR</sequence>
<gene>
    <name evidence="1" type="ORF">LTS18_013991</name>
</gene>
<keyword evidence="2" id="KW-1185">Reference proteome</keyword>
<organism evidence="1 2">
    <name type="scientific">Coniosporium uncinatum</name>
    <dbReference type="NCBI Taxonomy" id="93489"/>
    <lineage>
        <taxon>Eukaryota</taxon>
        <taxon>Fungi</taxon>
        <taxon>Dikarya</taxon>
        <taxon>Ascomycota</taxon>
        <taxon>Pezizomycotina</taxon>
        <taxon>Dothideomycetes</taxon>
        <taxon>Dothideomycetes incertae sedis</taxon>
        <taxon>Coniosporium</taxon>
    </lineage>
</organism>
<name>A0ACC3CW05_9PEZI</name>
<feature type="non-terminal residue" evidence="1">
    <location>
        <position position="1"/>
    </location>
</feature>
<evidence type="ECO:0000313" key="2">
    <source>
        <dbReference type="Proteomes" id="UP001186974"/>
    </source>
</evidence>
<evidence type="ECO:0000313" key="1">
    <source>
        <dbReference type="EMBL" id="KAK3045345.1"/>
    </source>
</evidence>
<comment type="caution">
    <text evidence="1">The sequence shown here is derived from an EMBL/GenBank/DDBJ whole genome shotgun (WGS) entry which is preliminary data.</text>
</comment>
<dbReference type="EMBL" id="JAWDJW010010738">
    <property type="protein sequence ID" value="KAK3045345.1"/>
    <property type="molecule type" value="Genomic_DNA"/>
</dbReference>